<dbReference type="InterPro" id="IPR010982">
    <property type="entry name" value="Lambda_DNA-bd_dom_sf"/>
</dbReference>
<keyword evidence="1" id="KW-0805">Transcription regulation</keyword>
<comment type="caution">
    <text evidence="5">The sequence shown here is derived from an EMBL/GenBank/DDBJ whole genome shotgun (WGS) entry which is preliminary data.</text>
</comment>
<dbReference type="AlphaFoldDB" id="A0AAW3JQW7"/>
<gene>
    <name evidence="5" type="ORF">APZ18_09015</name>
</gene>
<evidence type="ECO:0000256" key="3">
    <source>
        <dbReference type="ARBA" id="ARBA00023163"/>
    </source>
</evidence>
<protein>
    <recommendedName>
        <fullName evidence="4">HTH lacI-type domain-containing protein</fullName>
    </recommendedName>
</protein>
<dbReference type="InterPro" id="IPR000843">
    <property type="entry name" value="HTH_LacI"/>
</dbReference>
<dbReference type="Gene3D" id="1.10.260.40">
    <property type="entry name" value="lambda repressor-like DNA-binding domains"/>
    <property type="match status" value="1"/>
</dbReference>
<dbReference type="GO" id="GO:0000976">
    <property type="term" value="F:transcription cis-regulatory region binding"/>
    <property type="evidence" value="ECO:0007669"/>
    <property type="project" value="TreeGrafter"/>
</dbReference>
<dbReference type="Pfam" id="PF13377">
    <property type="entry name" value="Peripla_BP_3"/>
    <property type="match status" value="1"/>
</dbReference>
<keyword evidence="6" id="KW-1185">Reference proteome</keyword>
<keyword evidence="3" id="KW-0804">Transcription</keyword>
<accession>A0AAW3JQW7</accession>
<sequence length="333" mass="37613">MIYISCTIKELAKACGVSEGTVDRAVNNRSGIRESTKQHILEMAEQMDYRPNHLAKSLAIGSTKTIGIVSVDLSNNFFALLVESIEQTAREHGYFVNLALSHNDPEKEMEAIKYMAERRVDGIILFPLGKGVEFSSFLKKLGIPIVTIYNRIECDFVHVDVDCRQIMRNVVSFLAQKGYNEMIYIDPHFEKMKSGGINVFSIEQRRIGYLEGLKEEMLGDGEILEDMDERQLVGIAKRKDGMKKVFICRNDTPAVRLMTMFRENNIRVPEDVGIIGFDNIAILDNISPRLTSVDCNIKTTGRKATMNLIRMINGEKDIKDCVVGYNIVEGETL</sequence>
<dbReference type="GO" id="GO:0003700">
    <property type="term" value="F:DNA-binding transcription factor activity"/>
    <property type="evidence" value="ECO:0007669"/>
    <property type="project" value="TreeGrafter"/>
</dbReference>
<keyword evidence="2" id="KW-0238">DNA-binding</keyword>
<dbReference type="EMBL" id="LLKB01000005">
    <property type="protein sequence ID" value="KQC84855.1"/>
    <property type="molecule type" value="Genomic_DNA"/>
</dbReference>
<dbReference type="InterPro" id="IPR046335">
    <property type="entry name" value="LacI/GalR-like_sensor"/>
</dbReference>
<dbReference type="InterPro" id="IPR028082">
    <property type="entry name" value="Peripla_BP_I"/>
</dbReference>
<evidence type="ECO:0000313" key="6">
    <source>
        <dbReference type="Proteomes" id="UP000050833"/>
    </source>
</evidence>
<evidence type="ECO:0000259" key="4">
    <source>
        <dbReference type="PROSITE" id="PS50932"/>
    </source>
</evidence>
<proteinExistence type="predicted"/>
<dbReference type="CDD" id="cd01392">
    <property type="entry name" value="HTH_LacI"/>
    <property type="match status" value="1"/>
</dbReference>
<dbReference type="PANTHER" id="PTHR30146">
    <property type="entry name" value="LACI-RELATED TRANSCRIPTIONAL REPRESSOR"/>
    <property type="match status" value="1"/>
</dbReference>
<dbReference type="SMART" id="SM00354">
    <property type="entry name" value="HTH_LACI"/>
    <property type="match status" value="1"/>
</dbReference>
<reference evidence="5 6" key="1">
    <citation type="submission" date="2015-10" db="EMBL/GenBank/DDBJ databases">
        <title>Butyribacter intestini gen. nov., sp. nov., a butyric acid-producing bacterium of the family Lachnospiraceae isolated from the human faeces.</title>
        <authorList>
            <person name="Zou Y."/>
            <person name="Xue W."/>
            <person name="Luo G."/>
            <person name="Lv M."/>
        </authorList>
    </citation>
    <scope>NUCLEOTIDE SEQUENCE [LARGE SCALE GENOMIC DNA]</scope>
    <source>
        <strain evidence="5 6">TF01-11</strain>
    </source>
</reference>
<dbReference type="SUPFAM" id="SSF53822">
    <property type="entry name" value="Periplasmic binding protein-like I"/>
    <property type="match status" value="1"/>
</dbReference>
<dbReference type="PROSITE" id="PS50932">
    <property type="entry name" value="HTH_LACI_2"/>
    <property type="match status" value="1"/>
</dbReference>
<name>A0AAW3JQW7_9FIRM</name>
<dbReference type="CDD" id="cd06267">
    <property type="entry name" value="PBP1_LacI_sugar_binding-like"/>
    <property type="match status" value="1"/>
</dbReference>
<evidence type="ECO:0000256" key="2">
    <source>
        <dbReference type="ARBA" id="ARBA00023125"/>
    </source>
</evidence>
<organism evidence="5 6">
    <name type="scientific">Butyribacter intestini</name>
    <dbReference type="NCBI Taxonomy" id="1703332"/>
    <lineage>
        <taxon>Bacteria</taxon>
        <taxon>Bacillati</taxon>
        <taxon>Bacillota</taxon>
        <taxon>Clostridia</taxon>
        <taxon>Lachnospirales</taxon>
        <taxon>Lachnospiraceae</taxon>
        <taxon>Butyribacter</taxon>
    </lineage>
</organism>
<dbReference type="Pfam" id="PF00356">
    <property type="entry name" value="LacI"/>
    <property type="match status" value="1"/>
</dbReference>
<dbReference type="Gene3D" id="3.40.50.2300">
    <property type="match status" value="2"/>
</dbReference>
<evidence type="ECO:0000313" key="5">
    <source>
        <dbReference type="EMBL" id="KQC84855.1"/>
    </source>
</evidence>
<dbReference type="SUPFAM" id="SSF47413">
    <property type="entry name" value="lambda repressor-like DNA-binding domains"/>
    <property type="match status" value="1"/>
</dbReference>
<dbReference type="PANTHER" id="PTHR30146:SF109">
    <property type="entry name" value="HTH-TYPE TRANSCRIPTIONAL REGULATOR GALS"/>
    <property type="match status" value="1"/>
</dbReference>
<feature type="domain" description="HTH lacI-type" evidence="4">
    <location>
        <begin position="7"/>
        <end position="60"/>
    </location>
</feature>
<dbReference type="RefSeq" id="WP_022014709.1">
    <property type="nucleotide sequence ID" value="NZ_DBGBRS010000133.1"/>
</dbReference>
<dbReference type="Proteomes" id="UP000050833">
    <property type="component" value="Unassembled WGS sequence"/>
</dbReference>
<evidence type="ECO:0000256" key="1">
    <source>
        <dbReference type="ARBA" id="ARBA00023015"/>
    </source>
</evidence>